<comment type="similarity">
    <text evidence="1">Belongs to the peptidase S8 family.</text>
</comment>
<keyword evidence="4" id="KW-0720">Serine protease</keyword>
<reference evidence="8" key="1">
    <citation type="journal article" date="2019" name="Int. J. Syst. Evol. Microbiol.">
        <title>The Global Catalogue of Microorganisms (GCM) 10K type strain sequencing project: providing services to taxonomists for standard genome sequencing and annotation.</title>
        <authorList>
            <consortium name="The Broad Institute Genomics Platform"/>
            <consortium name="The Broad Institute Genome Sequencing Center for Infectious Disease"/>
            <person name="Wu L."/>
            <person name="Ma J."/>
        </authorList>
    </citation>
    <scope>NUCLEOTIDE SEQUENCE [LARGE SCALE GENOMIC DNA]</scope>
    <source>
        <strain evidence="8">JCM 16259</strain>
    </source>
</reference>
<evidence type="ECO:0000256" key="4">
    <source>
        <dbReference type="ARBA" id="ARBA00022825"/>
    </source>
</evidence>
<dbReference type="InterPro" id="IPR050131">
    <property type="entry name" value="Peptidase_S8_subtilisin-like"/>
</dbReference>
<dbReference type="PANTHER" id="PTHR43806">
    <property type="entry name" value="PEPTIDASE S8"/>
    <property type="match status" value="1"/>
</dbReference>
<evidence type="ECO:0000256" key="2">
    <source>
        <dbReference type="ARBA" id="ARBA00022670"/>
    </source>
</evidence>
<gene>
    <name evidence="7" type="ORF">GCM10009858_24770</name>
</gene>
<keyword evidence="3" id="KW-0378">Hydrolase</keyword>
<feature type="compositionally biased region" description="Basic and acidic residues" evidence="5">
    <location>
        <begin position="51"/>
        <end position="62"/>
    </location>
</feature>
<feature type="region of interest" description="Disordered" evidence="5">
    <location>
        <begin position="1"/>
        <end position="64"/>
    </location>
</feature>
<feature type="domain" description="Peptidase S8/S53" evidence="6">
    <location>
        <begin position="297"/>
        <end position="529"/>
    </location>
</feature>
<accession>A0ABP5YRP9</accession>
<dbReference type="Gene3D" id="3.40.50.200">
    <property type="entry name" value="Peptidase S8/S53 domain"/>
    <property type="match status" value="1"/>
</dbReference>
<keyword evidence="8" id="KW-1185">Reference proteome</keyword>
<evidence type="ECO:0000256" key="3">
    <source>
        <dbReference type="ARBA" id="ARBA00022801"/>
    </source>
</evidence>
<protein>
    <submittedName>
        <fullName evidence="7">S8 family serine peptidase</fullName>
    </submittedName>
</protein>
<evidence type="ECO:0000313" key="8">
    <source>
        <dbReference type="Proteomes" id="UP001500730"/>
    </source>
</evidence>
<dbReference type="Pfam" id="PF00082">
    <property type="entry name" value="Peptidase_S8"/>
    <property type="match status" value="1"/>
</dbReference>
<dbReference type="InterPro" id="IPR000209">
    <property type="entry name" value="Peptidase_S8/S53_dom"/>
</dbReference>
<dbReference type="PROSITE" id="PS00138">
    <property type="entry name" value="SUBTILASE_SER"/>
    <property type="match status" value="1"/>
</dbReference>
<proteinExistence type="inferred from homology"/>
<organism evidence="7 8">
    <name type="scientific">Terrabacter carboxydivorans</name>
    <dbReference type="NCBI Taxonomy" id="619730"/>
    <lineage>
        <taxon>Bacteria</taxon>
        <taxon>Bacillati</taxon>
        <taxon>Actinomycetota</taxon>
        <taxon>Actinomycetes</taxon>
        <taxon>Micrococcales</taxon>
        <taxon>Intrasporangiaceae</taxon>
        <taxon>Terrabacter</taxon>
    </lineage>
</organism>
<comment type="caution">
    <text evidence="7">The sequence shown here is derived from an EMBL/GenBank/DDBJ whole genome shotgun (WGS) entry which is preliminary data.</text>
</comment>
<feature type="compositionally biased region" description="Polar residues" evidence="5">
    <location>
        <begin position="22"/>
        <end position="37"/>
    </location>
</feature>
<sequence>MYQETEYAHSVGCKGLSKTIRPLSNQTTNEQELSMSESGPGVPRGANGDGASERSPRPERPPVRALDPATAMRLTDGRAPLPALYLSDRLLVRAAPGGGATRGLGDLRSALAKLELDFRVTPRPDGGTRDLEADSWGTSITLTPARPIDAVDAWKVLQQLRQSDGPLAEQLSLEHVLRPADGYWGGVGGYWGGVGGYWGGVGGYWGGVGGSALQEYSVPGRGGRMPVALALPDPRLRARPVDRSPVVVVPDTAIAGHPWFKRDSGVLRMVLENGRLVPLLTGPADPPVEPPITAPTPPPAEPAGLLQGHATFIAGLVRQGCPEATILSIRVMGDDGIVDESVMLDVLQALLDRHVHGQEHDDPSEVVDVLSLSMGYYAEDSTYTSGPVADLLDRFAERGILVVAGVGNDGTSSPFVPAALAAAPPQRVTKKSVPPLASVGASNPDGTTVALFSNTLTVVSAVRAGVSVVSTLPLTNGMGQPSSQVSSSDGTVRCTVDPDDYTGGFGVWSGTSFATPVFAAELAATLIEEGGLTDVSAPTMRKRAIRALRTCIGRTRS</sequence>
<evidence type="ECO:0000313" key="7">
    <source>
        <dbReference type="EMBL" id="GAA2485878.1"/>
    </source>
</evidence>
<keyword evidence="2" id="KW-0645">Protease</keyword>
<evidence type="ECO:0000256" key="5">
    <source>
        <dbReference type="SAM" id="MobiDB-lite"/>
    </source>
</evidence>
<dbReference type="Proteomes" id="UP001500730">
    <property type="component" value="Unassembled WGS sequence"/>
</dbReference>
<dbReference type="InterPro" id="IPR036852">
    <property type="entry name" value="Peptidase_S8/S53_dom_sf"/>
</dbReference>
<name>A0ABP5YRP9_9MICO</name>
<dbReference type="InterPro" id="IPR023828">
    <property type="entry name" value="Peptidase_S8_Ser-AS"/>
</dbReference>
<evidence type="ECO:0000259" key="6">
    <source>
        <dbReference type="Pfam" id="PF00082"/>
    </source>
</evidence>
<dbReference type="EMBL" id="BAAARE010000010">
    <property type="protein sequence ID" value="GAA2485878.1"/>
    <property type="molecule type" value="Genomic_DNA"/>
</dbReference>
<dbReference type="CDD" id="cd00306">
    <property type="entry name" value="Peptidases_S8_S53"/>
    <property type="match status" value="1"/>
</dbReference>
<evidence type="ECO:0000256" key="1">
    <source>
        <dbReference type="ARBA" id="ARBA00011073"/>
    </source>
</evidence>
<dbReference type="PANTHER" id="PTHR43806:SF11">
    <property type="entry name" value="CEREVISIN-RELATED"/>
    <property type="match status" value="1"/>
</dbReference>
<dbReference type="SUPFAM" id="SSF52743">
    <property type="entry name" value="Subtilisin-like"/>
    <property type="match status" value="1"/>
</dbReference>